<keyword evidence="3" id="KW-1185">Reference proteome</keyword>
<dbReference type="EnsemblPlants" id="AET2Gv20287200.1">
    <property type="protein sequence ID" value="AET2Gv20287200.1"/>
    <property type="gene ID" value="AET2Gv20287200"/>
</dbReference>
<feature type="region of interest" description="Disordered" evidence="1">
    <location>
        <begin position="1"/>
        <end position="47"/>
    </location>
</feature>
<evidence type="ECO:0000313" key="2">
    <source>
        <dbReference type="EnsemblPlants" id="AET2Gv20287200.1"/>
    </source>
</evidence>
<organism evidence="2 3">
    <name type="scientific">Aegilops tauschii subsp. strangulata</name>
    <name type="common">Goatgrass</name>
    <dbReference type="NCBI Taxonomy" id="200361"/>
    <lineage>
        <taxon>Eukaryota</taxon>
        <taxon>Viridiplantae</taxon>
        <taxon>Streptophyta</taxon>
        <taxon>Embryophyta</taxon>
        <taxon>Tracheophyta</taxon>
        <taxon>Spermatophyta</taxon>
        <taxon>Magnoliopsida</taxon>
        <taxon>Liliopsida</taxon>
        <taxon>Poales</taxon>
        <taxon>Poaceae</taxon>
        <taxon>BOP clade</taxon>
        <taxon>Pooideae</taxon>
        <taxon>Triticodae</taxon>
        <taxon>Triticeae</taxon>
        <taxon>Triticinae</taxon>
        <taxon>Aegilops</taxon>
    </lineage>
</organism>
<proteinExistence type="predicted"/>
<dbReference type="Gramene" id="AET2Gv20287200.1">
    <property type="protein sequence ID" value="AET2Gv20287200.1"/>
    <property type="gene ID" value="AET2Gv20287200"/>
</dbReference>
<protein>
    <submittedName>
        <fullName evidence="2">Uncharacterized protein</fullName>
    </submittedName>
</protein>
<feature type="compositionally biased region" description="Polar residues" evidence="1">
    <location>
        <begin position="87"/>
        <end position="107"/>
    </location>
</feature>
<dbReference type="AlphaFoldDB" id="A0A453AWW7"/>
<evidence type="ECO:0000256" key="1">
    <source>
        <dbReference type="SAM" id="MobiDB-lite"/>
    </source>
</evidence>
<feature type="compositionally biased region" description="Pro residues" evidence="1">
    <location>
        <begin position="1"/>
        <end position="14"/>
    </location>
</feature>
<reference evidence="3" key="2">
    <citation type="journal article" date="2017" name="Nat. Plants">
        <title>The Aegilops tauschii genome reveals multiple impacts of transposons.</title>
        <authorList>
            <person name="Zhao G."/>
            <person name="Zou C."/>
            <person name="Li K."/>
            <person name="Wang K."/>
            <person name="Li T."/>
            <person name="Gao L."/>
            <person name="Zhang X."/>
            <person name="Wang H."/>
            <person name="Yang Z."/>
            <person name="Liu X."/>
            <person name="Jiang W."/>
            <person name="Mao L."/>
            <person name="Kong X."/>
            <person name="Jiao Y."/>
            <person name="Jia J."/>
        </authorList>
    </citation>
    <scope>NUCLEOTIDE SEQUENCE [LARGE SCALE GENOMIC DNA]</scope>
    <source>
        <strain evidence="3">cv. AL8/78</strain>
    </source>
</reference>
<reference evidence="2" key="5">
    <citation type="journal article" date="2021" name="G3 (Bethesda)">
        <title>Aegilops tauschii genome assembly Aet v5.0 features greater sequence contiguity and improved annotation.</title>
        <authorList>
            <person name="Wang L."/>
            <person name="Zhu T."/>
            <person name="Rodriguez J.C."/>
            <person name="Deal K.R."/>
            <person name="Dubcovsky J."/>
            <person name="McGuire P.E."/>
            <person name="Lux T."/>
            <person name="Spannagl M."/>
            <person name="Mayer K.F.X."/>
            <person name="Baldrich P."/>
            <person name="Meyers B.C."/>
            <person name="Huo N."/>
            <person name="Gu Y.Q."/>
            <person name="Zhou H."/>
            <person name="Devos K.M."/>
            <person name="Bennetzen J.L."/>
            <person name="Unver T."/>
            <person name="Budak H."/>
            <person name="Gulick P.J."/>
            <person name="Galiba G."/>
            <person name="Kalapos B."/>
            <person name="Nelson D.R."/>
            <person name="Li P."/>
            <person name="You F.M."/>
            <person name="Luo M.C."/>
            <person name="Dvorak J."/>
        </authorList>
    </citation>
    <scope>NUCLEOTIDE SEQUENCE [LARGE SCALE GENOMIC DNA]</scope>
    <source>
        <strain evidence="2">cv. AL8/78</strain>
    </source>
</reference>
<reference evidence="2" key="4">
    <citation type="submission" date="2019-03" db="UniProtKB">
        <authorList>
            <consortium name="EnsemblPlants"/>
        </authorList>
    </citation>
    <scope>IDENTIFICATION</scope>
</reference>
<reference evidence="2" key="3">
    <citation type="journal article" date="2017" name="Nature">
        <title>Genome sequence of the progenitor of the wheat D genome Aegilops tauschii.</title>
        <authorList>
            <person name="Luo M.C."/>
            <person name="Gu Y.Q."/>
            <person name="Puiu D."/>
            <person name="Wang H."/>
            <person name="Twardziok S.O."/>
            <person name="Deal K.R."/>
            <person name="Huo N."/>
            <person name="Zhu T."/>
            <person name="Wang L."/>
            <person name="Wang Y."/>
            <person name="McGuire P.E."/>
            <person name="Liu S."/>
            <person name="Long H."/>
            <person name="Ramasamy R.K."/>
            <person name="Rodriguez J.C."/>
            <person name="Van S.L."/>
            <person name="Yuan L."/>
            <person name="Wang Z."/>
            <person name="Xia Z."/>
            <person name="Xiao L."/>
            <person name="Anderson O.D."/>
            <person name="Ouyang S."/>
            <person name="Liang Y."/>
            <person name="Zimin A.V."/>
            <person name="Pertea G."/>
            <person name="Qi P."/>
            <person name="Bennetzen J.L."/>
            <person name="Dai X."/>
            <person name="Dawson M.W."/>
            <person name="Muller H.G."/>
            <person name="Kugler K."/>
            <person name="Rivarola-Duarte L."/>
            <person name="Spannagl M."/>
            <person name="Mayer K.F.X."/>
            <person name="Lu F.H."/>
            <person name="Bevan M.W."/>
            <person name="Leroy P."/>
            <person name="Li P."/>
            <person name="You F.M."/>
            <person name="Sun Q."/>
            <person name="Liu Z."/>
            <person name="Lyons E."/>
            <person name="Wicker T."/>
            <person name="Salzberg S.L."/>
            <person name="Devos K.M."/>
            <person name="Dvorak J."/>
        </authorList>
    </citation>
    <scope>NUCLEOTIDE SEQUENCE [LARGE SCALE GENOMIC DNA]</scope>
    <source>
        <strain evidence="2">cv. AL8/78</strain>
    </source>
</reference>
<reference evidence="3" key="1">
    <citation type="journal article" date="2014" name="Science">
        <title>Ancient hybridizations among the ancestral genomes of bread wheat.</title>
        <authorList>
            <consortium name="International Wheat Genome Sequencing Consortium,"/>
            <person name="Marcussen T."/>
            <person name="Sandve S.R."/>
            <person name="Heier L."/>
            <person name="Spannagl M."/>
            <person name="Pfeifer M."/>
            <person name="Jakobsen K.S."/>
            <person name="Wulff B.B."/>
            <person name="Steuernagel B."/>
            <person name="Mayer K.F."/>
            <person name="Olsen O.A."/>
        </authorList>
    </citation>
    <scope>NUCLEOTIDE SEQUENCE [LARGE SCALE GENOMIC DNA]</scope>
    <source>
        <strain evidence="3">cv. AL8/78</strain>
    </source>
</reference>
<evidence type="ECO:0000313" key="3">
    <source>
        <dbReference type="Proteomes" id="UP000015105"/>
    </source>
</evidence>
<sequence length="207" mass="21469">CSLEGEPPPPPPIPNSSLPRLPSPCWPSSPSAAATDQPQPRYHPLPVPLPWQVLREAAQGQPPPAWWPDAGKRRCFGSAVSFALPAGSTSSSSRAHGRCSASSSRPAKSTAHGLSRSLAALSRGKGFRLGIGFLAGAAPVDSGGSSPSPLSPPRAAPLPAGHGVQPCIVLFSFSFSDCGEVERMEQRDQGRGAAVPGTRWLVSSIRT</sequence>
<accession>A0A453AWW7</accession>
<dbReference type="Proteomes" id="UP000015105">
    <property type="component" value="Chromosome 2D"/>
</dbReference>
<name>A0A453AWW7_AEGTS</name>
<feature type="region of interest" description="Disordered" evidence="1">
    <location>
        <begin position="85"/>
        <end position="111"/>
    </location>
</feature>